<reference evidence="1 2" key="1">
    <citation type="submission" date="2020-04" db="EMBL/GenBank/DDBJ databases">
        <title>Plant Genome Project.</title>
        <authorList>
            <person name="Zhang R.-G."/>
        </authorList>
    </citation>
    <scope>NUCLEOTIDE SEQUENCE [LARGE SCALE GENOMIC DNA]</scope>
    <source>
        <strain evidence="1">YNK0</strain>
        <tissue evidence="1">Leaf</tissue>
    </source>
</reference>
<evidence type="ECO:0000313" key="2">
    <source>
        <dbReference type="Proteomes" id="UP000655225"/>
    </source>
</evidence>
<organism evidence="1 2">
    <name type="scientific">Tetracentron sinense</name>
    <name type="common">Spur-leaf</name>
    <dbReference type="NCBI Taxonomy" id="13715"/>
    <lineage>
        <taxon>Eukaryota</taxon>
        <taxon>Viridiplantae</taxon>
        <taxon>Streptophyta</taxon>
        <taxon>Embryophyta</taxon>
        <taxon>Tracheophyta</taxon>
        <taxon>Spermatophyta</taxon>
        <taxon>Magnoliopsida</taxon>
        <taxon>Trochodendrales</taxon>
        <taxon>Trochodendraceae</taxon>
        <taxon>Tetracentron</taxon>
    </lineage>
</organism>
<comment type="caution">
    <text evidence="1">The sequence shown here is derived from an EMBL/GenBank/DDBJ whole genome shotgun (WGS) entry which is preliminary data.</text>
</comment>
<dbReference type="InterPro" id="IPR036163">
    <property type="entry name" value="HMA_dom_sf"/>
</dbReference>
<dbReference type="Gene3D" id="3.30.70.100">
    <property type="match status" value="1"/>
</dbReference>
<dbReference type="PANTHER" id="PTHR47294">
    <property type="entry name" value="OS08G0431150 PROTEIN"/>
    <property type="match status" value="1"/>
</dbReference>
<dbReference type="SUPFAM" id="SSF55008">
    <property type="entry name" value="HMA, heavy metal-associated domain"/>
    <property type="match status" value="1"/>
</dbReference>
<keyword evidence="2" id="KW-1185">Reference proteome</keyword>
<dbReference type="GO" id="GO:0046872">
    <property type="term" value="F:metal ion binding"/>
    <property type="evidence" value="ECO:0007669"/>
    <property type="project" value="InterPro"/>
</dbReference>
<dbReference type="AlphaFoldDB" id="A0A835DPJ3"/>
<sequence length="190" mass="21803">MALFARAKKRFARFGILNKSKSLLPPLTSLASVESLTMPHILRIMGDNGGESRSRKLFSRQIYGARSVKSGSMTLFQEWMVNFYAALLEQATDYNSHGTSIFFVALQFYCMVMRISIDCNGCYRKLRRVLLNMQELETHLIEKEESRVTICGKFSPPDVAIKIRKKTKRRVEILETREFGNSNGDKDHKP</sequence>
<dbReference type="OrthoDB" id="1889242at2759"/>
<dbReference type="EMBL" id="JABCRI010000004">
    <property type="protein sequence ID" value="KAF8407824.1"/>
    <property type="molecule type" value="Genomic_DNA"/>
</dbReference>
<gene>
    <name evidence="1" type="ORF">HHK36_006960</name>
</gene>
<proteinExistence type="predicted"/>
<evidence type="ECO:0000313" key="1">
    <source>
        <dbReference type="EMBL" id="KAF8407824.1"/>
    </source>
</evidence>
<accession>A0A835DPJ3</accession>
<dbReference type="PANTHER" id="PTHR47294:SF3">
    <property type="entry name" value="OS08G0431150 PROTEIN"/>
    <property type="match status" value="1"/>
</dbReference>
<protein>
    <submittedName>
        <fullName evidence="1">Uncharacterized protein</fullName>
    </submittedName>
</protein>
<dbReference type="Proteomes" id="UP000655225">
    <property type="component" value="Unassembled WGS sequence"/>
</dbReference>
<name>A0A835DPJ3_TETSI</name>